<keyword evidence="5" id="KW-0687">Ribonucleoprotein</keyword>
<dbReference type="GO" id="GO:1990904">
    <property type="term" value="C:ribonucleoprotein complex"/>
    <property type="evidence" value="ECO:0007669"/>
    <property type="project" value="UniProtKB-KW"/>
</dbReference>
<evidence type="ECO:0000256" key="1">
    <source>
        <dbReference type="ARBA" id="ARBA00004173"/>
    </source>
</evidence>
<evidence type="ECO:0000313" key="8">
    <source>
        <dbReference type="EMBL" id="ETN41118.1"/>
    </source>
</evidence>
<feature type="region of interest" description="Disordered" evidence="7">
    <location>
        <begin position="89"/>
        <end position="111"/>
    </location>
</feature>
<feature type="compositionally biased region" description="Basic residues" evidence="7">
    <location>
        <begin position="89"/>
        <end position="98"/>
    </location>
</feature>
<dbReference type="PANTHER" id="PTHR13362">
    <property type="entry name" value="MITOCHONDRIAL RIBOSOMAL PROTEIN S33"/>
    <property type="match status" value="1"/>
</dbReference>
<dbReference type="STRING" id="1220924.W2RZB6"/>
<dbReference type="InterPro" id="IPR013219">
    <property type="entry name" value="Ribosomal_mS33"/>
</dbReference>
<dbReference type="AlphaFoldDB" id="W2RZB6"/>
<evidence type="ECO:0000256" key="6">
    <source>
        <dbReference type="ARBA" id="ARBA00035132"/>
    </source>
</evidence>
<dbReference type="eggNOG" id="KOG4844">
    <property type="taxonomic scope" value="Eukaryota"/>
</dbReference>
<organism evidence="8 9">
    <name type="scientific">Cyphellophora europaea (strain CBS 101466)</name>
    <name type="common">Phialophora europaea</name>
    <dbReference type="NCBI Taxonomy" id="1220924"/>
    <lineage>
        <taxon>Eukaryota</taxon>
        <taxon>Fungi</taxon>
        <taxon>Dikarya</taxon>
        <taxon>Ascomycota</taxon>
        <taxon>Pezizomycotina</taxon>
        <taxon>Eurotiomycetes</taxon>
        <taxon>Chaetothyriomycetidae</taxon>
        <taxon>Chaetothyriales</taxon>
        <taxon>Cyphellophoraceae</taxon>
        <taxon>Cyphellophora</taxon>
    </lineage>
</organism>
<keyword evidence="3" id="KW-0689">Ribosomal protein</keyword>
<sequence length="111" mass="12750">MASTVPRSRLLELTKLQSSLFSTTFNPSRLRLGNKVLRQRLRGPALVSYYPRKSATIEDMLQSFKRFGLEGWNEREEDRLEGLQIAKMRGKGAPKKIRTKEEGAKGKKKKK</sequence>
<evidence type="ECO:0000256" key="2">
    <source>
        <dbReference type="ARBA" id="ARBA00008970"/>
    </source>
</evidence>
<accession>W2RZB6</accession>
<dbReference type="Proteomes" id="UP000030752">
    <property type="component" value="Unassembled WGS sequence"/>
</dbReference>
<proteinExistence type="inferred from homology"/>
<protein>
    <recommendedName>
        <fullName evidence="6">Small ribosomal subunit protein mS33</fullName>
    </recommendedName>
</protein>
<comment type="similarity">
    <text evidence="2">Belongs to the mitochondrion-specific ribosomal protein mS33 family.</text>
</comment>
<dbReference type="GO" id="GO:0005840">
    <property type="term" value="C:ribosome"/>
    <property type="evidence" value="ECO:0007669"/>
    <property type="project" value="UniProtKB-KW"/>
</dbReference>
<dbReference type="HOGENOM" id="CLU_150777_0_0_1"/>
<name>W2RZB6_CYPE1</name>
<keyword evidence="9" id="KW-1185">Reference proteome</keyword>
<dbReference type="GeneID" id="19970392"/>
<dbReference type="Pfam" id="PF08293">
    <property type="entry name" value="MRP-S33"/>
    <property type="match status" value="1"/>
</dbReference>
<gene>
    <name evidence="8" type="ORF">HMPREF1541_03053</name>
</gene>
<evidence type="ECO:0000256" key="7">
    <source>
        <dbReference type="SAM" id="MobiDB-lite"/>
    </source>
</evidence>
<dbReference type="RefSeq" id="XP_008715627.1">
    <property type="nucleotide sequence ID" value="XM_008717405.1"/>
</dbReference>
<dbReference type="FunCoup" id="W2RZB6">
    <property type="interactions" value="177"/>
</dbReference>
<evidence type="ECO:0000313" key="9">
    <source>
        <dbReference type="Proteomes" id="UP000030752"/>
    </source>
</evidence>
<evidence type="ECO:0000256" key="3">
    <source>
        <dbReference type="ARBA" id="ARBA00022980"/>
    </source>
</evidence>
<keyword evidence="4" id="KW-0496">Mitochondrion</keyword>
<dbReference type="GO" id="GO:0005739">
    <property type="term" value="C:mitochondrion"/>
    <property type="evidence" value="ECO:0007669"/>
    <property type="project" value="UniProtKB-SubCell"/>
</dbReference>
<dbReference type="EMBL" id="KB822719">
    <property type="protein sequence ID" value="ETN41118.1"/>
    <property type="molecule type" value="Genomic_DNA"/>
</dbReference>
<dbReference type="PANTHER" id="PTHR13362:SF2">
    <property type="entry name" value="SMALL RIBOSOMAL SUBUNIT PROTEIN MS33"/>
    <property type="match status" value="1"/>
</dbReference>
<dbReference type="OrthoDB" id="2257454at2759"/>
<dbReference type="VEuPathDB" id="FungiDB:HMPREF1541_03053"/>
<evidence type="ECO:0000256" key="5">
    <source>
        <dbReference type="ARBA" id="ARBA00023274"/>
    </source>
</evidence>
<reference evidence="8 9" key="1">
    <citation type="submission" date="2013-03" db="EMBL/GenBank/DDBJ databases">
        <title>The Genome Sequence of Phialophora europaea CBS 101466.</title>
        <authorList>
            <consortium name="The Broad Institute Genomics Platform"/>
            <person name="Cuomo C."/>
            <person name="de Hoog S."/>
            <person name="Gorbushina A."/>
            <person name="Walker B."/>
            <person name="Young S.K."/>
            <person name="Zeng Q."/>
            <person name="Gargeya S."/>
            <person name="Fitzgerald M."/>
            <person name="Haas B."/>
            <person name="Abouelleil A."/>
            <person name="Allen A.W."/>
            <person name="Alvarado L."/>
            <person name="Arachchi H.M."/>
            <person name="Berlin A.M."/>
            <person name="Chapman S.B."/>
            <person name="Gainer-Dewar J."/>
            <person name="Goldberg J."/>
            <person name="Griggs A."/>
            <person name="Gujja S."/>
            <person name="Hansen M."/>
            <person name="Howarth C."/>
            <person name="Imamovic A."/>
            <person name="Ireland A."/>
            <person name="Larimer J."/>
            <person name="McCowan C."/>
            <person name="Murphy C."/>
            <person name="Pearson M."/>
            <person name="Poon T.W."/>
            <person name="Priest M."/>
            <person name="Roberts A."/>
            <person name="Saif S."/>
            <person name="Shea T."/>
            <person name="Sisk P."/>
            <person name="Sykes S."/>
            <person name="Wortman J."/>
            <person name="Nusbaum C."/>
            <person name="Birren B."/>
        </authorList>
    </citation>
    <scope>NUCLEOTIDE SEQUENCE [LARGE SCALE GENOMIC DNA]</scope>
    <source>
        <strain evidence="8 9">CBS 101466</strain>
    </source>
</reference>
<evidence type="ECO:0000256" key="4">
    <source>
        <dbReference type="ARBA" id="ARBA00023128"/>
    </source>
</evidence>
<comment type="subcellular location">
    <subcellularLocation>
        <location evidence="1">Mitochondrion</location>
    </subcellularLocation>
</comment>
<dbReference type="InParanoid" id="W2RZB6"/>